<dbReference type="InterPro" id="IPR041426">
    <property type="entry name" value="Mos1_HTH"/>
</dbReference>
<dbReference type="AlphaFoldDB" id="A0A6P7T3T4"/>
<organism evidence="2 3">
    <name type="scientific">Octopus sinensis</name>
    <name type="common">East Asian common octopus</name>
    <dbReference type="NCBI Taxonomy" id="2607531"/>
    <lineage>
        <taxon>Eukaryota</taxon>
        <taxon>Metazoa</taxon>
        <taxon>Spiralia</taxon>
        <taxon>Lophotrochozoa</taxon>
        <taxon>Mollusca</taxon>
        <taxon>Cephalopoda</taxon>
        <taxon>Coleoidea</taxon>
        <taxon>Octopodiformes</taxon>
        <taxon>Octopoda</taxon>
        <taxon>Incirrata</taxon>
        <taxon>Octopodidae</taxon>
        <taxon>Octopus</taxon>
    </lineage>
</organism>
<protein>
    <submittedName>
        <fullName evidence="3">Uncharacterized protein LOC115219439</fullName>
    </submittedName>
</protein>
<dbReference type="KEGG" id="osn:115219439"/>
<proteinExistence type="predicted"/>
<name>A0A6P7T3T4_9MOLL</name>
<keyword evidence="2" id="KW-1185">Reference proteome</keyword>
<evidence type="ECO:0000259" key="1">
    <source>
        <dbReference type="Pfam" id="PF17906"/>
    </source>
</evidence>
<dbReference type="RefSeq" id="XP_029645463.1">
    <property type="nucleotide sequence ID" value="XM_029789603.1"/>
</dbReference>
<dbReference type="Pfam" id="PF17906">
    <property type="entry name" value="HTH_48"/>
    <property type="match status" value="1"/>
</dbReference>
<accession>A0A6P7T3T4</accession>
<gene>
    <name evidence="3" type="primary">LOC115219439</name>
</gene>
<evidence type="ECO:0000313" key="3">
    <source>
        <dbReference type="RefSeq" id="XP_029645463.1"/>
    </source>
</evidence>
<evidence type="ECO:0000313" key="2">
    <source>
        <dbReference type="Proteomes" id="UP000515154"/>
    </source>
</evidence>
<dbReference type="Proteomes" id="UP000515154">
    <property type="component" value="Linkage group LG14"/>
</dbReference>
<sequence>MESKIIKMDCQDEHFRHLLLFADSKAAKAARDVYAVYGEGAIAERTAFDWYAMFKNGNFDLKAASHSGRRVEFDEERLNQLLQNKFFKHKALSWVSVGEKRGFKKRGLNERIISFLQTMVDEEPFPESCVVAE</sequence>
<feature type="domain" description="Mos1 transposase HTH" evidence="1">
    <location>
        <begin position="13"/>
        <end position="58"/>
    </location>
</feature>
<reference evidence="3" key="1">
    <citation type="submission" date="2025-08" db="UniProtKB">
        <authorList>
            <consortium name="RefSeq"/>
        </authorList>
    </citation>
    <scope>IDENTIFICATION</scope>
</reference>
<dbReference type="Gene3D" id="1.10.10.1450">
    <property type="match status" value="1"/>
</dbReference>